<dbReference type="STRING" id="2512241.A0A553IFU8"/>
<protein>
    <submittedName>
        <fullName evidence="1">Uncharacterized protein</fullName>
    </submittedName>
</protein>
<sequence>MRLYAIIAVIYPRGYLHESLLYNEVNLESSDLHTSHYCLAFGYETLFSSPRVRKWCPKLPGYLSLVTLSIYKKLDDMSHSEDIILAAEEAASMSDDDSFLSEYLCIGSRVQLRLYMDGEDFTDEFHHIIYHREGEILGLLQKRWPVIEEHISNHPLLRDQIANRIYFRLPCYGGTKLWRLNQTYLPLSNLKTRFSQYAEDDTKEYFPFLDIQGTIAPDDFSAWKFLRDNFGVGNSDTLRFYLDVLSVIKGDSTPYQKVFELYQVIQEKVISSDNVVAARELVRSYFEEFGLIMVPRKQDRWERPKFCRWNGTKDMVFTGLESAYEEIFEKNRTWESTLIPFMRETVGVKDMSSSDIVSGIRTQKMLVNSRKAYRKEEGIEWDGMQETVFRDWFYRLAGMKADLTPEDRAKLQESFSTEELILVAEKWYTLSDCLWSNTINSPGMAILNTDWSSFGTFFTGFLGVQKVEEEIIVQLYPDRHAGGRKRKRIGAGESSVLTSSDYVRLLNTVIRAARAVDLRHLANSDMSLMGAAFENGDNYHFELPPNTRNLKNLVFEVLSRGLPSFTEANWQSNIRRYVNVHPEYAGMEDWDGNETADFVYCDHESALTNLLIQKQYLDETEWSGRRPIYYIEVKTTRGPCKPSINCAIRVDPGSTNTLKPTAMQYSMVTRRSD</sequence>
<accession>A0A553IFU8</accession>
<keyword evidence="2" id="KW-1185">Reference proteome</keyword>
<name>A0A553IFU8_9PEZI</name>
<organism evidence="1 2">
    <name type="scientific">Xylaria flabelliformis</name>
    <dbReference type="NCBI Taxonomy" id="2512241"/>
    <lineage>
        <taxon>Eukaryota</taxon>
        <taxon>Fungi</taxon>
        <taxon>Dikarya</taxon>
        <taxon>Ascomycota</taxon>
        <taxon>Pezizomycotina</taxon>
        <taxon>Sordariomycetes</taxon>
        <taxon>Xylariomycetidae</taxon>
        <taxon>Xylariales</taxon>
        <taxon>Xylariaceae</taxon>
        <taxon>Xylaria</taxon>
    </lineage>
</organism>
<dbReference type="OrthoDB" id="1262810at2759"/>
<proteinExistence type="predicted"/>
<evidence type="ECO:0000313" key="1">
    <source>
        <dbReference type="EMBL" id="TRX99076.1"/>
    </source>
</evidence>
<comment type="caution">
    <text evidence="1">The sequence shown here is derived from an EMBL/GenBank/DDBJ whole genome shotgun (WGS) entry which is preliminary data.</text>
</comment>
<evidence type="ECO:0000313" key="2">
    <source>
        <dbReference type="Proteomes" id="UP000319160"/>
    </source>
</evidence>
<reference evidence="2" key="1">
    <citation type="submission" date="2019-06" db="EMBL/GenBank/DDBJ databases">
        <title>Draft genome sequence of the griseofulvin-producing fungus Xylaria cubensis strain G536.</title>
        <authorList>
            <person name="Mead M.E."/>
            <person name="Raja H.A."/>
            <person name="Steenwyk J.L."/>
            <person name="Knowles S.L."/>
            <person name="Oberlies N.H."/>
            <person name="Rokas A."/>
        </authorList>
    </citation>
    <scope>NUCLEOTIDE SEQUENCE [LARGE SCALE GENOMIC DNA]</scope>
    <source>
        <strain evidence="2">G536</strain>
    </source>
</reference>
<dbReference type="Proteomes" id="UP000319160">
    <property type="component" value="Unassembled WGS sequence"/>
</dbReference>
<dbReference type="EMBL" id="VFLP01000001">
    <property type="protein sequence ID" value="TRX99076.1"/>
    <property type="molecule type" value="Genomic_DNA"/>
</dbReference>
<dbReference type="AlphaFoldDB" id="A0A553IFU8"/>
<gene>
    <name evidence="1" type="ORF">FHL15_000418</name>
</gene>